<dbReference type="InterPro" id="IPR037867">
    <property type="entry name" value="Swd2/WDR82"/>
</dbReference>
<dbReference type="InterPro" id="IPR015943">
    <property type="entry name" value="WD40/YVTN_repeat-like_dom_sf"/>
</dbReference>
<dbReference type="InterPro" id="IPR001680">
    <property type="entry name" value="WD40_rpt"/>
</dbReference>
<keyword evidence="8" id="KW-1185">Reference proteome</keyword>
<proteinExistence type="inferred from homology"/>
<evidence type="ECO:0000313" key="8">
    <source>
        <dbReference type="Proteomes" id="UP000605846"/>
    </source>
</evidence>
<dbReference type="EMBL" id="JABAYA010000091">
    <property type="protein sequence ID" value="KAF7725721.1"/>
    <property type="molecule type" value="Genomic_DNA"/>
</dbReference>
<dbReference type="InterPro" id="IPR036322">
    <property type="entry name" value="WD40_repeat_dom_sf"/>
</dbReference>
<evidence type="ECO:0000256" key="4">
    <source>
        <dbReference type="ARBA" id="ARBA00022737"/>
    </source>
</evidence>
<dbReference type="SUPFAM" id="SSF50978">
    <property type="entry name" value="WD40 repeat-like"/>
    <property type="match status" value="1"/>
</dbReference>
<dbReference type="PROSITE" id="PS00678">
    <property type="entry name" value="WD_REPEATS_1"/>
    <property type="match status" value="1"/>
</dbReference>
<comment type="subcellular location">
    <subcellularLocation>
        <location evidence="1">Nucleus</location>
    </subcellularLocation>
</comment>
<evidence type="ECO:0000256" key="1">
    <source>
        <dbReference type="ARBA" id="ARBA00004123"/>
    </source>
</evidence>
<dbReference type="AlphaFoldDB" id="A0A8H7BS29"/>
<dbReference type="PROSITE" id="PS50294">
    <property type="entry name" value="WD_REPEATS_REGION"/>
    <property type="match status" value="1"/>
</dbReference>
<dbReference type="InterPro" id="IPR019775">
    <property type="entry name" value="WD40_repeat_CS"/>
</dbReference>
<evidence type="ECO:0000313" key="7">
    <source>
        <dbReference type="EMBL" id="KAF7725721.1"/>
    </source>
</evidence>
<dbReference type="GO" id="GO:0016740">
    <property type="term" value="F:transferase activity"/>
    <property type="evidence" value="ECO:0007669"/>
    <property type="project" value="UniProtKB-KW"/>
</dbReference>
<dbReference type="GO" id="GO:0003682">
    <property type="term" value="F:chromatin binding"/>
    <property type="evidence" value="ECO:0007669"/>
    <property type="project" value="TreeGrafter"/>
</dbReference>
<dbReference type="Pfam" id="PF00400">
    <property type="entry name" value="WD40"/>
    <property type="match status" value="2"/>
</dbReference>
<dbReference type="Gene3D" id="2.130.10.10">
    <property type="entry name" value="YVTN repeat-like/Quinoprotein amine dehydrogenase"/>
    <property type="match status" value="2"/>
</dbReference>
<keyword evidence="5" id="KW-0539">Nucleus</keyword>
<dbReference type="Proteomes" id="UP000605846">
    <property type="component" value="Unassembled WGS sequence"/>
</dbReference>
<feature type="repeat" description="WD" evidence="6">
    <location>
        <begin position="1"/>
        <end position="38"/>
    </location>
</feature>
<comment type="caution">
    <text evidence="7">The sequence shown here is derived from an EMBL/GenBank/DDBJ whole genome shotgun (WGS) entry which is preliminary data.</text>
</comment>
<sequence length="226" mass="24402">MNSVLALEMSPLGDQFLSASADETARLWDLRSSACQGMIHIKGRPTVAVDPAGLVFAVGLGSKEIKMYDLRAYDSGPFSTWSIEDSYTPMGLPEWTNLRFSNDGKYILISTVGNMNYLIDAYDGSLKQRLVGHAGPIANTSGEEIGMSPDGRFVFAGGGDGNLRIWDIQTPNMAGAPFDNMPIVTLATPHQTRGVNICGFSPSLMMVATGTNELAFWEPKYPGNNP</sequence>
<evidence type="ECO:0000256" key="3">
    <source>
        <dbReference type="ARBA" id="ARBA00022574"/>
    </source>
</evidence>
<dbReference type="PANTHER" id="PTHR19861:SF0">
    <property type="entry name" value="WD REPEAT-CONTAINING PROTEIN 82"/>
    <property type="match status" value="1"/>
</dbReference>
<dbReference type="SMART" id="SM00320">
    <property type="entry name" value="WD40"/>
    <property type="match status" value="3"/>
</dbReference>
<feature type="repeat" description="WD" evidence="6">
    <location>
        <begin position="145"/>
        <end position="176"/>
    </location>
</feature>
<comment type="similarity">
    <text evidence="2">Belongs to the WD repeat SWD2 family.</text>
</comment>
<dbReference type="OrthoDB" id="27537at2759"/>
<evidence type="ECO:0000256" key="5">
    <source>
        <dbReference type="ARBA" id="ARBA00023242"/>
    </source>
</evidence>
<organism evidence="7 8">
    <name type="scientific">Apophysomyces ossiformis</name>
    <dbReference type="NCBI Taxonomy" id="679940"/>
    <lineage>
        <taxon>Eukaryota</taxon>
        <taxon>Fungi</taxon>
        <taxon>Fungi incertae sedis</taxon>
        <taxon>Mucoromycota</taxon>
        <taxon>Mucoromycotina</taxon>
        <taxon>Mucoromycetes</taxon>
        <taxon>Mucorales</taxon>
        <taxon>Mucorineae</taxon>
        <taxon>Mucoraceae</taxon>
        <taxon>Apophysomyces</taxon>
    </lineage>
</organism>
<reference evidence="7" key="1">
    <citation type="submission" date="2020-01" db="EMBL/GenBank/DDBJ databases">
        <title>Genome Sequencing of Three Apophysomyces-Like Fungal Strains Confirms a Novel Fungal Genus in the Mucoromycota with divergent Burkholderia-like Endosymbiotic Bacteria.</title>
        <authorList>
            <person name="Stajich J.E."/>
            <person name="Macias A.M."/>
            <person name="Carter-House D."/>
            <person name="Lovett B."/>
            <person name="Kasson L.R."/>
            <person name="Berry K."/>
            <person name="Grigoriev I."/>
            <person name="Chang Y."/>
            <person name="Spatafora J."/>
            <person name="Kasson M.T."/>
        </authorList>
    </citation>
    <scope>NUCLEOTIDE SEQUENCE</scope>
    <source>
        <strain evidence="7">NRRL A-21654</strain>
    </source>
</reference>
<keyword evidence="7" id="KW-0808">Transferase</keyword>
<dbReference type="GO" id="GO:0016070">
    <property type="term" value="P:RNA metabolic process"/>
    <property type="evidence" value="ECO:0007669"/>
    <property type="project" value="UniProtKB-ARBA"/>
</dbReference>
<gene>
    <name evidence="7" type="primary">SWD2</name>
    <name evidence="7" type="ORF">EC973_009439</name>
</gene>
<dbReference type="PANTHER" id="PTHR19861">
    <property type="entry name" value="WD40 REPEAT PROTEIN SWD2"/>
    <property type="match status" value="1"/>
</dbReference>
<protein>
    <submittedName>
        <fullName evidence="7">Member of Set1p complex, histone methyl transferase</fullName>
    </submittedName>
</protein>
<dbReference type="PROSITE" id="PS50082">
    <property type="entry name" value="WD_REPEATS_2"/>
    <property type="match status" value="2"/>
</dbReference>
<keyword evidence="4" id="KW-0677">Repeat</keyword>
<evidence type="ECO:0000256" key="2">
    <source>
        <dbReference type="ARBA" id="ARBA00005616"/>
    </source>
</evidence>
<accession>A0A8H7BS29</accession>
<dbReference type="GO" id="GO:0048188">
    <property type="term" value="C:Set1C/COMPASS complex"/>
    <property type="evidence" value="ECO:0007669"/>
    <property type="project" value="TreeGrafter"/>
</dbReference>
<name>A0A8H7BS29_9FUNG</name>
<keyword evidence="3 6" id="KW-0853">WD repeat</keyword>
<evidence type="ECO:0000256" key="6">
    <source>
        <dbReference type="PROSITE-ProRule" id="PRU00221"/>
    </source>
</evidence>